<name>A0ABD7CPV8_CLOBO</name>
<organism evidence="1 2">
    <name type="scientific">Clostridium botulinum</name>
    <dbReference type="NCBI Taxonomy" id="1491"/>
    <lineage>
        <taxon>Bacteria</taxon>
        <taxon>Bacillati</taxon>
        <taxon>Bacillota</taxon>
        <taxon>Clostridia</taxon>
        <taxon>Eubacteriales</taxon>
        <taxon>Clostridiaceae</taxon>
        <taxon>Clostridium</taxon>
    </lineage>
</organism>
<protein>
    <submittedName>
        <fullName evidence="1">Uncharacterized protein</fullName>
    </submittedName>
</protein>
<evidence type="ECO:0000313" key="1">
    <source>
        <dbReference type="EMBL" id="QRI55455.1"/>
    </source>
</evidence>
<dbReference type="Proteomes" id="UP000663464">
    <property type="component" value="Chromosome"/>
</dbReference>
<evidence type="ECO:0000313" key="2">
    <source>
        <dbReference type="Proteomes" id="UP000663464"/>
    </source>
</evidence>
<dbReference type="AlphaFoldDB" id="A0ABD7CPV8"/>
<sequence>MKKVISIIVYVGIIPGNLSYENLARNTVKIFNIKVGVVDNTFLMKWLNSLTGQYFIKGNISCATLGKLALNRIYYRETAIL</sequence>
<accession>A0ABD7CPV8</accession>
<proteinExistence type="predicted"/>
<dbReference type="RefSeq" id="WP_041350027.1">
    <property type="nucleotide sequence ID" value="NZ_CP069280.1"/>
</dbReference>
<dbReference type="EMBL" id="CP069280">
    <property type="protein sequence ID" value="QRI55455.1"/>
    <property type="molecule type" value="Genomic_DNA"/>
</dbReference>
<reference evidence="1 2" key="1">
    <citation type="journal article" date="2014" name="J. Infect. Dis.">
        <title>Molecular characterization of a novel botulinum neurotoxin type H gene.</title>
        <authorList>
            <person name="Dover N."/>
            <person name="Barash J.R."/>
            <person name="Hill K.K."/>
            <person name="Xie G."/>
            <person name="Arnon S.S."/>
        </authorList>
    </citation>
    <scope>NUCLEOTIDE SEQUENCE [LARGE SCALE GENOMIC DNA]</scope>
    <source>
        <strain evidence="1 2">IBCA10-7060</strain>
    </source>
</reference>
<gene>
    <name evidence="1" type="ORF">JQS73_03900</name>
</gene>